<dbReference type="Proteomes" id="UP001497382">
    <property type="component" value="Unassembled WGS sequence"/>
</dbReference>
<keyword evidence="3" id="KW-1185">Reference proteome</keyword>
<proteinExistence type="predicted"/>
<comment type="caution">
    <text evidence="2">The sequence shown here is derived from an EMBL/GenBank/DDBJ whole genome shotgun (WGS) entry which is preliminary data.</text>
</comment>
<dbReference type="AlphaFoldDB" id="A0AAV2BYL4"/>
<evidence type="ECO:0000313" key="2">
    <source>
        <dbReference type="EMBL" id="CAL1301411.1"/>
    </source>
</evidence>
<organism evidence="2 3">
    <name type="scientific">Larinioides sclopetarius</name>
    <dbReference type="NCBI Taxonomy" id="280406"/>
    <lineage>
        <taxon>Eukaryota</taxon>
        <taxon>Metazoa</taxon>
        <taxon>Ecdysozoa</taxon>
        <taxon>Arthropoda</taxon>
        <taxon>Chelicerata</taxon>
        <taxon>Arachnida</taxon>
        <taxon>Araneae</taxon>
        <taxon>Araneomorphae</taxon>
        <taxon>Entelegynae</taxon>
        <taxon>Araneoidea</taxon>
        <taxon>Araneidae</taxon>
        <taxon>Larinioides</taxon>
    </lineage>
</organism>
<feature type="region of interest" description="Disordered" evidence="1">
    <location>
        <begin position="1"/>
        <end position="32"/>
    </location>
</feature>
<feature type="non-terminal residue" evidence="2">
    <location>
        <position position="32"/>
    </location>
</feature>
<evidence type="ECO:0000256" key="1">
    <source>
        <dbReference type="SAM" id="MobiDB-lite"/>
    </source>
</evidence>
<protein>
    <submittedName>
        <fullName evidence="2">Uncharacterized protein</fullName>
    </submittedName>
</protein>
<name>A0AAV2BYL4_9ARAC</name>
<gene>
    <name evidence="2" type="ORF">LARSCL_LOCUS22507</name>
</gene>
<dbReference type="EMBL" id="CAXIEN010000687">
    <property type="protein sequence ID" value="CAL1301411.1"/>
    <property type="molecule type" value="Genomic_DNA"/>
</dbReference>
<feature type="compositionally biased region" description="Polar residues" evidence="1">
    <location>
        <begin position="12"/>
        <end position="26"/>
    </location>
</feature>
<sequence length="32" mass="3638">MKFEDDVEPVEPSTSNLNEACESSQIFHIGRQ</sequence>
<evidence type="ECO:0000313" key="3">
    <source>
        <dbReference type="Proteomes" id="UP001497382"/>
    </source>
</evidence>
<reference evidence="2 3" key="1">
    <citation type="submission" date="2024-04" db="EMBL/GenBank/DDBJ databases">
        <authorList>
            <person name="Rising A."/>
            <person name="Reimegard J."/>
            <person name="Sonavane S."/>
            <person name="Akerstrom W."/>
            <person name="Nylinder S."/>
            <person name="Hedman E."/>
            <person name="Kallberg Y."/>
        </authorList>
    </citation>
    <scope>NUCLEOTIDE SEQUENCE [LARGE SCALE GENOMIC DNA]</scope>
</reference>
<accession>A0AAV2BYL4</accession>